<feature type="transmembrane region" description="Helical" evidence="1">
    <location>
        <begin position="55"/>
        <end position="71"/>
    </location>
</feature>
<dbReference type="AlphaFoldDB" id="A0A0L1MIU4"/>
<dbReference type="Proteomes" id="UP000036955">
    <property type="component" value="Unassembled WGS sequence"/>
</dbReference>
<sequence length="72" mass="8026">MVCLFAHSIRVDVGDVIRLQRRYVLIVRQFIDARFILGVDGSASRAQGFGMCRDRVVAALFFAGVLFFMGIG</sequence>
<dbReference type="EMBL" id="LFQK01000013">
    <property type="protein sequence ID" value="KNH28346.1"/>
    <property type="molecule type" value="Genomic_DNA"/>
</dbReference>
<organism evidence="2 3">
    <name type="scientific">Pseudomonas syringae</name>
    <dbReference type="NCBI Taxonomy" id="317"/>
    <lineage>
        <taxon>Bacteria</taxon>
        <taxon>Pseudomonadati</taxon>
        <taxon>Pseudomonadota</taxon>
        <taxon>Gammaproteobacteria</taxon>
        <taxon>Pseudomonadales</taxon>
        <taxon>Pseudomonadaceae</taxon>
        <taxon>Pseudomonas</taxon>
    </lineage>
</organism>
<gene>
    <name evidence="2" type="ORF">ACS77_07385</name>
</gene>
<reference evidence="2 3" key="1">
    <citation type="submission" date="2015-06" db="EMBL/GenBank/DDBJ databases">
        <authorList>
            <person name="Hoefler B.C."/>
            <person name="Straight P.D."/>
        </authorList>
    </citation>
    <scope>NUCLEOTIDE SEQUENCE [LARGE SCALE GENOMIC DNA]</scope>
    <source>
        <strain evidence="2 3">Riq4</strain>
    </source>
</reference>
<comment type="caution">
    <text evidence="2">The sequence shown here is derived from an EMBL/GenBank/DDBJ whole genome shotgun (WGS) entry which is preliminary data.</text>
</comment>
<evidence type="ECO:0000313" key="3">
    <source>
        <dbReference type="Proteomes" id="UP000036955"/>
    </source>
</evidence>
<evidence type="ECO:0000313" key="2">
    <source>
        <dbReference type="EMBL" id="KNH28346.1"/>
    </source>
</evidence>
<proteinExistence type="predicted"/>
<keyword evidence="1" id="KW-0812">Transmembrane</keyword>
<dbReference type="PATRIC" id="fig|317.197.peg.609"/>
<name>A0A0L1MIU4_PSESX</name>
<protein>
    <submittedName>
        <fullName evidence="2">Uncharacterized protein</fullName>
    </submittedName>
</protein>
<keyword evidence="1" id="KW-0472">Membrane</keyword>
<accession>A0A0L1MIU4</accession>
<evidence type="ECO:0000256" key="1">
    <source>
        <dbReference type="SAM" id="Phobius"/>
    </source>
</evidence>
<keyword evidence="1" id="KW-1133">Transmembrane helix</keyword>